<sequence length="239" mass="25781">MIDENRRIQAVERAMAVLEAISAAGGEARLVDLAERLGLNKSTLHGLLNTLAAMGYVSRHGTRYALGLRLRDIAQPLADADAALRSAFAPALQELARGSNETCYLAVPCGTREYLYIDAVEGNGSLRLASPRGRREGLTTSAIGKVFLAHDPQLARSLRRAGMLPAALEQELQHIGETGYALDLEEAEPGLNCLALPLRQQGRVVAALGLAGPAQRLRPATMRKLVMAFMRDLFGMLKL</sequence>
<dbReference type="PROSITE" id="PS51077">
    <property type="entry name" value="HTH_ICLR"/>
    <property type="match status" value="1"/>
</dbReference>
<evidence type="ECO:0000259" key="5">
    <source>
        <dbReference type="PROSITE" id="PS51078"/>
    </source>
</evidence>
<dbReference type="InterPro" id="IPR050707">
    <property type="entry name" value="HTH_MetabolicPath_Reg"/>
</dbReference>
<evidence type="ECO:0000256" key="2">
    <source>
        <dbReference type="ARBA" id="ARBA00023125"/>
    </source>
</evidence>
<reference evidence="6 7" key="1">
    <citation type="submission" date="2017-08" db="EMBL/GenBank/DDBJ databases">
        <title>A Genome Sequence of Oceanimonas doudoroffii ATCC 27123T.</title>
        <authorList>
            <person name="Brennan M.A."/>
            <person name="Maclea K.S."/>
            <person name="Mcclelland W.D."/>
            <person name="Trachtenberg A.M."/>
        </authorList>
    </citation>
    <scope>NUCLEOTIDE SEQUENCE [LARGE SCALE GENOMIC DNA]</scope>
    <source>
        <strain evidence="6 7">ATCC 27123</strain>
    </source>
</reference>
<dbReference type="PANTHER" id="PTHR30136">
    <property type="entry name" value="HELIX-TURN-HELIX TRANSCRIPTIONAL REGULATOR, ICLR FAMILY"/>
    <property type="match status" value="1"/>
</dbReference>
<dbReference type="GO" id="GO:0003677">
    <property type="term" value="F:DNA binding"/>
    <property type="evidence" value="ECO:0007669"/>
    <property type="project" value="UniProtKB-KW"/>
</dbReference>
<feature type="domain" description="IclR-ED" evidence="5">
    <location>
        <begin position="69"/>
        <end position="239"/>
    </location>
</feature>
<dbReference type="InterPro" id="IPR005471">
    <property type="entry name" value="Tscrpt_reg_IclR_N"/>
</dbReference>
<feature type="domain" description="HTH iclR-type" evidence="4">
    <location>
        <begin position="8"/>
        <end position="68"/>
    </location>
</feature>
<dbReference type="Proteomes" id="UP000242757">
    <property type="component" value="Unassembled WGS sequence"/>
</dbReference>
<evidence type="ECO:0000256" key="1">
    <source>
        <dbReference type="ARBA" id="ARBA00023015"/>
    </source>
</evidence>
<keyword evidence="3" id="KW-0804">Transcription</keyword>
<dbReference type="AlphaFoldDB" id="A0A233RG28"/>
<keyword evidence="7" id="KW-1185">Reference proteome</keyword>
<dbReference type="SMART" id="SM00346">
    <property type="entry name" value="HTH_ICLR"/>
    <property type="match status" value="1"/>
</dbReference>
<organism evidence="6 7">
    <name type="scientific">Oceanimonas doudoroffii</name>
    <dbReference type="NCBI Taxonomy" id="84158"/>
    <lineage>
        <taxon>Bacteria</taxon>
        <taxon>Pseudomonadati</taxon>
        <taxon>Pseudomonadota</taxon>
        <taxon>Gammaproteobacteria</taxon>
        <taxon>Aeromonadales</taxon>
        <taxon>Aeromonadaceae</taxon>
        <taxon>Oceanimonas</taxon>
    </lineage>
</organism>
<dbReference type="FunFam" id="1.10.10.10:FF:000056">
    <property type="entry name" value="IclR family transcriptional regulator"/>
    <property type="match status" value="1"/>
</dbReference>
<dbReference type="Gene3D" id="1.10.10.10">
    <property type="entry name" value="Winged helix-like DNA-binding domain superfamily/Winged helix DNA-binding domain"/>
    <property type="match status" value="1"/>
</dbReference>
<dbReference type="PROSITE" id="PS51078">
    <property type="entry name" value="ICLR_ED"/>
    <property type="match status" value="1"/>
</dbReference>
<dbReference type="SUPFAM" id="SSF46785">
    <property type="entry name" value="Winged helix' DNA-binding domain"/>
    <property type="match status" value="1"/>
</dbReference>
<evidence type="ECO:0000313" key="7">
    <source>
        <dbReference type="Proteomes" id="UP000242757"/>
    </source>
</evidence>
<protein>
    <submittedName>
        <fullName evidence="6">IclR family transcriptional regulator</fullName>
    </submittedName>
</protein>
<dbReference type="InterPro" id="IPR014757">
    <property type="entry name" value="Tscrpt_reg_IclR_C"/>
</dbReference>
<dbReference type="InterPro" id="IPR036390">
    <property type="entry name" value="WH_DNA-bd_sf"/>
</dbReference>
<name>A0A233RG28_9GAMM</name>
<accession>A0A233RG28</accession>
<gene>
    <name evidence="6" type="ORF">B6S08_02105</name>
</gene>
<evidence type="ECO:0000259" key="4">
    <source>
        <dbReference type="PROSITE" id="PS51077"/>
    </source>
</evidence>
<keyword evidence="1" id="KW-0805">Transcription regulation</keyword>
<evidence type="ECO:0000313" key="6">
    <source>
        <dbReference type="EMBL" id="OXY82349.1"/>
    </source>
</evidence>
<dbReference type="OrthoDB" id="9807558at2"/>
<dbReference type="SUPFAM" id="SSF55781">
    <property type="entry name" value="GAF domain-like"/>
    <property type="match status" value="1"/>
</dbReference>
<dbReference type="GO" id="GO:0045892">
    <property type="term" value="P:negative regulation of DNA-templated transcription"/>
    <property type="evidence" value="ECO:0007669"/>
    <property type="project" value="TreeGrafter"/>
</dbReference>
<keyword evidence="2" id="KW-0238">DNA-binding</keyword>
<dbReference type="Pfam" id="PF01614">
    <property type="entry name" value="IclR_C"/>
    <property type="match status" value="1"/>
</dbReference>
<dbReference type="InterPro" id="IPR036388">
    <property type="entry name" value="WH-like_DNA-bd_sf"/>
</dbReference>
<dbReference type="PANTHER" id="PTHR30136:SF35">
    <property type="entry name" value="HTH-TYPE TRANSCRIPTIONAL REGULATOR RV1719"/>
    <property type="match status" value="1"/>
</dbReference>
<evidence type="ECO:0000256" key="3">
    <source>
        <dbReference type="ARBA" id="ARBA00023163"/>
    </source>
</evidence>
<dbReference type="EMBL" id="NBIM01000001">
    <property type="protein sequence ID" value="OXY82349.1"/>
    <property type="molecule type" value="Genomic_DNA"/>
</dbReference>
<dbReference type="Pfam" id="PF09339">
    <property type="entry name" value="HTH_IclR"/>
    <property type="match status" value="1"/>
</dbReference>
<comment type="caution">
    <text evidence="6">The sequence shown here is derived from an EMBL/GenBank/DDBJ whole genome shotgun (WGS) entry which is preliminary data.</text>
</comment>
<dbReference type="InterPro" id="IPR029016">
    <property type="entry name" value="GAF-like_dom_sf"/>
</dbReference>
<dbReference type="GO" id="GO:0003700">
    <property type="term" value="F:DNA-binding transcription factor activity"/>
    <property type="evidence" value="ECO:0007669"/>
    <property type="project" value="TreeGrafter"/>
</dbReference>
<dbReference type="Gene3D" id="3.30.450.40">
    <property type="match status" value="1"/>
</dbReference>
<proteinExistence type="predicted"/>